<evidence type="ECO:0000256" key="3">
    <source>
        <dbReference type="ARBA" id="ARBA00022692"/>
    </source>
</evidence>
<feature type="transmembrane region" description="Helical" evidence="6">
    <location>
        <begin position="90"/>
        <end position="113"/>
    </location>
</feature>
<comment type="caution">
    <text evidence="7">The sequence shown here is derived from an EMBL/GenBank/DDBJ whole genome shotgun (WGS) entry which is preliminary data.</text>
</comment>
<feature type="transmembrane region" description="Helical" evidence="6">
    <location>
        <begin position="12"/>
        <end position="34"/>
    </location>
</feature>
<sequence length="408" mass="42985">MEKLAKNKSGEILGRVLMLVVVMFVFLVSLKLMSSGFKMMGKDTAESIMGVTSNPFVGLFVGLLATALVQSSSTTTAMIVAIVASGSLPLASAVPMIMGANIGTSVTSTIVALGHLSDKSEFKKAISAATVHDFFNLIVVAILFPLELAFGVLSTPGQLVADMFYVDGAEKTEIFSIMGVTVKPAAKFLISLFNKNVVIVLIVAVGLLFVSLKAFTSILKKILVGNSQKNLEKYVFAKPIQSLTWGMLITAGVQSSSVTTSLAVPLVAANKITLRKAFPFLMGANIGTTVTALLAAMSGTEAGLAIALCHLFFNLFGVLILFPVKIFRNIPIWCAETLGAAAMKNRFIGFAYVLVVFFLIPFALISTTTDATATAQAAVPQTEVVSDTAVVTDSAATVEVTEEVKSSL</sequence>
<evidence type="ECO:0000256" key="6">
    <source>
        <dbReference type="SAM" id="Phobius"/>
    </source>
</evidence>
<name>A0ABP9DTN1_9BACT</name>
<organism evidence="7 8">
    <name type="scientific">Algivirga pacifica</name>
    <dbReference type="NCBI Taxonomy" id="1162670"/>
    <lineage>
        <taxon>Bacteria</taxon>
        <taxon>Pseudomonadati</taxon>
        <taxon>Bacteroidota</taxon>
        <taxon>Cytophagia</taxon>
        <taxon>Cytophagales</taxon>
        <taxon>Flammeovirgaceae</taxon>
        <taxon>Algivirga</taxon>
    </lineage>
</organism>
<keyword evidence="8" id="KW-1185">Reference proteome</keyword>
<keyword evidence="3 6" id="KW-0812">Transmembrane</keyword>
<dbReference type="PANTHER" id="PTHR10010">
    <property type="entry name" value="SOLUTE CARRIER FAMILY 34 SODIUM PHOSPHATE , MEMBER 2-RELATED"/>
    <property type="match status" value="1"/>
</dbReference>
<feature type="transmembrane region" description="Helical" evidence="6">
    <location>
        <begin position="134"/>
        <end position="154"/>
    </location>
</feature>
<comment type="subcellular location">
    <subcellularLocation>
        <location evidence="1">Cell membrane</location>
        <topology evidence="1">Multi-pass membrane protein</topology>
    </subcellularLocation>
</comment>
<evidence type="ECO:0000313" key="8">
    <source>
        <dbReference type="Proteomes" id="UP001500298"/>
    </source>
</evidence>
<evidence type="ECO:0000313" key="7">
    <source>
        <dbReference type="EMBL" id="GAA4851893.1"/>
    </source>
</evidence>
<feature type="transmembrane region" description="Helical" evidence="6">
    <location>
        <begin position="280"/>
        <end position="298"/>
    </location>
</feature>
<evidence type="ECO:0000256" key="4">
    <source>
        <dbReference type="ARBA" id="ARBA00022989"/>
    </source>
</evidence>
<protein>
    <submittedName>
        <fullName evidence="7">Na/Pi symporter</fullName>
    </submittedName>
</protein>
<keyword evidence="2" id="KW-1003">Cell membrane</keyword>
<feature type="transmembrane region" description="Helical" evidence="6">
    <location>
        <begin position="304"/>
        <end position="327"/>
    </location>
</feature>
<dbReference type="InterPro" id="IPR003841">
    <property type="entry name" value="Na/Pi_transpt"/>
</dbReference>
<keyword evidence="4 6" id="KW-1133">Transmembrane helix</keyword>
<feature type="transmembrane region" description="Helical" evidence="6">
    <location>
        <begin position="197"/>
        <end position="223"/>
    </location>
</feature>
<gene>
    <name evidence="7" type="ORF">GCM10023331_40550</name>
</gene>
<keyword evidence="5 6" id="KW-0472">Membrane</keyword>
<evidence type="ECO:0000256" key="5">
    <source>
        <dbReference type="ARBA" id="ARBA00023136"/>
    </source>
</evidence>
<reference evidence="8" key="1">
    <citation type="journal article" date="2019" name="Int. J. Syst. Evol. Microbiol.">
        <title>The Global Catalogue of Microorganisms (GCM) 10K type strain sequencing project: providing services to taxonomists for standard genome sequencing and annotation.</title>
        <authorList>
            <consortium name="The Broad Institute Genomics Platform"/>
            <consortium name="The Broad Institute Genome Sequencing Center for Infectious Disease"/>
            <person name="Wu L."/>
            <person name="Ma J."/>
        </authorList>
    </citation>
    <scope>NUCLEOTIDE SEQUENCE [LARGE SCALE GENOMIC DNA]</scope>
    <source>
        <strain evidence="8">JCM 18326</strain>
    </source>
</reference>
<dbReference type="PANTHER" id="PTHR10010:SF46">
    <property type="entry name" value="SODIUM-DEPENDENT PHOSPHATE TRANSPORT PROTEIN 2B"/>
    <property type="match status" value="1"/>
</dbReference>
<feature type="transmembrane region" description="Helical" evidence="6">
    <location>
        <begin position="347"/>
        <end position="365"/>
    </location>
</feature>
<dbReference type="Pfam" id="PF02690">
    <property type="entry name" value="Na_Pi_cotrans"/>
    <property type="match status" value="2"/>
</dbReference>
<dbReference type="EMBL" id="BAABJX010000069">
    <property type="protein sequence ID" value="GAA4851893.1"/>
    <property type="molecule type" value="Genomic_DNA"/>
</dbReference>
<feature type="transmembrane region" description="Helical" evidence="6">
    <location>
        <begin position="55"/>
        <end position="84"/>
    </location>
</feature>
<evidence type="ECO:0000256" key="1">
    <source>
        <dbReference type="ARBA" id="ARBA00004651"/>
    </source>
</evidence>
<dbReference type="Proteomes" id="UP001500298">
    <property type="component" value="Unassembled WGS sequence"/>
</dbReference>
<dbReference type="NCBIfam" id="NF037997">
    <property type="entry name" value="Na_Pi_symport"/>
    <property type="match status" value="2"/>
</dbReference>
<evidence type="ECO:0000256" key="2">
    <source>
        <dbReference type="ARBA" id="ARBA00022475"/>
    </source>
</evidence>
<dbReference type="RefSeq" id="WP_345375208.1">
    <property type="nucleotide sequence ID" value="NZ_BAABJX010000069.1"/>
</dbReference>
<accession>A0ABP9DTN1</accession>
<proteinExistence type="predicted"/>